<name>A0A9X9MEG3_GULGU</name>
<feature type="region of interest" description="Disordered" evidence="1">
    <location>
        <begin position="1"/>
        <end position="49"/>
    </location>
</feature>
<keyword evidence="3" id="KW-1185">Reference proteome</keyword>
<feature type="non-terminal residue" evidence="2">
    <location>
        <position position="49"/>
    </location>
</feature>
<dbReference type="Proteomes" id="UP000269945">
    <property type="component" value="Unassembled WGS sequence"/>
</dbReference>
<feature type="compositionally biased region" description="Polar residues" evidence="1">
    <location>
        <begin position="11"/>
        <end position="32"/>
    </location>
</feature>
<sequence length="49" mass="5452">MVAFQGGPQCHWQSCEKNPGSPSHSAKRTTGNDIHRPKVNQTCDKMLSR</sequence>
<protein>
    <submittedName>
        <fullName evidence="2">Uncharacterized protein</fullName>
    </submittedName>
</protein>
<dbReference type="AlphaFoldDB" id="A0A9X9MEG3"/>
<evidence type="ECO:0000256" key="1">
    <source>
        <dbReference type="SAM" id="MobiDB-lite"/>
    </source>
</evidence>
<evidence type="ECO:0000313" key="2">
    <source>
        <dbReference type="EMBL" id="VCX43350.1"/>
    </source>
</evidence>
<organism evidence="2 3">
    <name type="scientific">Gulo gulo</name>
    <name type="common">Wolverine</name>
    <name type="synonym">Gluton</name>
    <dbReference type="NCBI Taxonomy" id="48420"/>
    <lineage>
        <taxon>Eukaryota</taxon>
        <taxon>Metazoa</taxon>
        <taxon>Chordata</taxon>
        <taxon>Craniata</taxon>
        <taxon>Vertebrata</taxon>
        <taxon>Euteleostomi</taxon>
        <taxon>Mammalia</taxon>
        <taxon>Eutheria</taxon>
        <taxon>Laurasiatheria</taxon>
        <taxon>Carnivora</taxon>
        <taxon>Caniformia</taxon>
        <taxon>Musteloidea</taxon>
        <taxon>Mustelidae</taxon>
        <taxon>Guloninae</taxon>
        <taxon>Gulo</taxon>
    </lineage>
</organism>
<comment type="caution">
    <text evidence="2">The sequence shown here is derived from an EMBL/GenBank/DDBJ whole genome shotgun (WGS) entry which is preliminary data.</text>
</comment>
<evidence type="ECO:0000313" key="3">
    <source>
        <dbReference type="Proteomes" id="UP000269945"/>
    </source>
</evidence>
<reference evidence="2 3" key="1">
    <citation type="submission" date="2018-10" db="EMBL/GenBank/DDBJ databases">
        <authorList>
            <person name="Ekblom R."/>
            <person name="Jareborg N."/>
        </authorList>
    </citation>
    <scope>NUCLEOTIDE SEQUENCE [LARGE SCALE GENOMIC DNA]</scope>
    <source>
        <tissue evidence="2">Muscle</tissue>
    </source>
</reference>
<dbReference type="EMBL" id="CYRY02047356">
    <property type="protein sequence ID" value="VCX43350.1"/>
    <property type="molecule type" value="Genomic_DNA"/>
</dbReference>
<gene>
    <name evidence="2" type="ORF">BN2614_LOCUS3</name>
</gene>
<proteinExistence type="predicted"/>
<accession>A0A9X9MEG3</accession>